<evidence type="ECO:0000313" key="3">
    <source>
        <dbReference type="Proteomes" id="UP000215256"/>
    </source>
</evidence>
<keyword evidence="2" id="KW-0808">Transferase</keyword>
<proteinExistence type="predicted"/>
<dbReference type="InterPro" id="IPR050194">
    <property type="entry name" value="Glycosyltransferase_grp1"/>
</dbReference>
<dbReference type="KEGG" id="och:CES85_2810"/>
<dbReference type="Gene3D" id="3.40.50.2000">
    <property type="entry name" value="Glycogen Phosphorylase B"/>
    <property type="match status" value="2"/>
</dbReference>
<feature type="domain" description="Glycosyl transferase family 1" evidence="1">
    <location>
        <begin position="237"/>
        <end position="385"/>
    </location>
</feature>
<sequence>MEGSFVVSQLGARMHYAVPRIFANHQRLAHFYTDICALQGWPRLLSRLPSTMLPTAVRRLVGRAPQGIPKERMTTFPTFGLHSAMRRLANQTGPQSTANAIWAGETFGKLVAAQGFHGASGVYAFSGEALELLSAARKQGLWTAVEQMIAPRNIVDQLACEEETLNPGWQLSTTDDVNSATFAAREHAEWQIADAVICPSNFVAKHVIEAGCAAKKVIVVPYGVDDRFSISPGSRKAGPLRVLTVGAVGLRKGSPYVGEVARTLKGQVQFRMVGPIDIQPKVHEQLKKIVELTGPIPRSEMRSQFEWADVFYLPSLCEGSATACYEALAAGLPVICTENAGSVVRHGIDGYIIPIRDVDVTVEILRQFSSSPAMLFRMSENARERASDFTVVRYGERLVQALSQLPIGEAA</sequence>
<dbReference type="Pfam" id="PF00534">
    <property type="entry name" value="Glycos_transf_1"/>
    <property type="match status" value="1"/>
</dbReference>
<name>A0A248UNH2_9HYPH</name>
<protein>
    <submittedName>
        <fullName evidence="2">Glycosyl transferases group 1 family protein</fullName>
    </submittedName>
</protein>
<geneLocation type="plasmid" evidence="2 3">
    <name>unnamed1</name>
</geneLocation>
<keyword evidence="2" id="KW-0614">Plasmid</keyword>
<dbReference type="GO" id="GO:0016757">
    <property type="term" value="F:glycosyltransferase activity"/>
    <property type="evidence" value="ECO:0007669"/>
    <property type="project" value="InterPro"/>
</dbReference>
<dbReference type="PANTHER" id="PTHR45947">
    <property type="entry name" value="SULFOQUINOVOSYL TRANSFERASE SQD2"/>
    <property type="match status" value="1"/>
</dbReference>
<dbReference type="Proteomes" id="UP000215256">
    <property type="component" value="Plasmid unnamed1"/>
</dbReference>
<evidence type="ECO:0000313" key="2">
    <source>
        <dbReference type="EMBL" id="ASV88265.1"/>
    </source>
</evidence>
<dbReference type="OrthoDB" id="9781738at2"/>
<dbReference type="AlphaFoldDB" id="A0A248UNH2"/>
<dbReference type="InterPro" id="IPR001296">
    <property type="entry name" value="Glyco_trans_1"/>
</dbReference>
<gene>
    <name evidence="2" type="ORF">CES85_2810</name>
</gene>
<dbReference type="PANTHER" id="PTHR45947:SF3">
    <property type="entry name" value="SULFOQUINOVOSYL TRANSFERASE SQD2"/>
    <property type="match status" value="1"/>
</dbReference>
<dbReference type="CDD" id="cd03801">
    <property type="entry name" value="GT4_PimA-like"/>
    <property type="match status" value="1"/>
</dbReference>
<dbReference type="RefSeq" id="WP_095448065.1">
    <property type="nucleotide sequence ID" value="NZ_CP022605.1"/>
</dbReference>
<reference evidence="2 3" key="1">
    <citation type="submission" date="2017-07" db="EMBL/GenBank/DDBJ databases">
        <title>Phylogenetic study on the rhizospheric bacterium Ochrobactrum sp. A44.</title>
        <authorList>
            <person name="Krzyzanowska D.M."/>
            <person name="Ossowicki A."/>
            <person name="Rajewska M."/>
            <person name="Maciag T."/>
            <person name="Kaczynski Z."/>
            <person name="Czerwicka M."/>
            <person name="Jafra S."/>
        </authorList>
    </citation>
    <scope>NUCLEOTIDE SEQUENCE [LARGE SCALE GENOMIC DNA]</scope>
    <source>
        <strain evidence="2 3">A44</strain>
        <plasmid evidence="2 3">unnamed1</plasmid>
    </source>
</reference>
<accession>A0A248UNH2</accession>
<evidence type="ECO:0000259" key="1">
    <source>
        <dbReference type="Pfam" id="PF00534"/>
    </source>
</evidence>
<organism evidence="2 3">
    <name type="scientific">Ochrobactrum quorumnocens</name>
    <dbReference type="NCBI Taxonomy" id="271865"/>
    <lineage>
        <taxon>Bacteria</taxon>
        <taxon>Pseudomonadati</taxon>
        <taxon>Pseudomonadota</taxon>
        <taxon>Alphaproteobacteria</taxon>
        <taxon>Hyphomicrobiales</taxon>
        <taxon>Brucellaceae</taxon>
        <taxon>Brucella/Ochrobactrum group</taxon>
        <taxon>Ochrobactrum</taxon>
    </lineage>
</organism>
<dbReference type="SUPFAM" id="SSF53756">
    <property type="entry name" value="UDP-Glycosyltransferase/glycogen phosphorylase"/>
    <property type="match status" value="1"/>
</dbReference>
<dbReference type="EMBL" id="CP022605">
    <property type="protein sequence ID" value="ASV88265.1"/>
    <property type="molecule type" value="Genomic_DNA"/>
</dbReference>